<evidence type="ECO:0000313" key="2">
    <source>
        <dbReference type="Proteomes" id="UP000187417"/>
    </source>
</evidence>
<dbReference type="SUPFAM" id="SSF102114">
    <property type="entry name" value="Radical SAM enzymes"/>
    <property type="match status" value="1"/>
</dbReference>
<dbReference type="InterPro" id="IPR007197">
    <property type="entry name" value="rSAM"/>
</dbReference>
<proteinExistence type="predicted"/>
<reference evidence="1 2" key="1">
    <citation type="journal article" date="2016" name="Nat. Biotechnol.">
        <title>Measurement of bacterial replication rates in microbial communities.</title>
        <authorList>
            <person name="Brown C.T."/>
            <person name="Olm M.R."/>
            <person name="Thomas B.C."/>
            <person name="Banfield J.F."/>
        </authorList>
    </citation>
    <scope>NUCLEOTIDE SEQUENCE [LARGE SCALE GENOMIC DNA]</scope>
    <source>
        <strain evidence="1">CAG:67_53_122</strain>
    </source>
</reference>
<accession>A0A1Q6F2C8</accession>
<dbReference type="RefSeq" id="WP_195636851.1">
    <property type="nucleotide sequence ID" value="NZ_BAAFLA010000010.1"/>
</dbReference>
<dbReference type="Proteomes" id="UP000187417">
    <property type="component" value="Unassembled WGS sequence"/>
</dbReference>
<organism evidence="1 2">
    <name type="scientific">Alistipes putredinis</name>
    <dbReference type="NCBI Taxonomy" id="28117"/>
    <lineage>
        <taxon>Bacteria</taxon>
        <taxon>Pseudomonadati</taxon>
        <taxon>Bacteroidota</taxon>
        <taxon>Bacteroidia</taxon>
        <taxon>Bacteroidales</taxon>
        <taxon>Rikenellaceae</taxon>
        <taxon>Alistipes</taxon>
    </lineage>
</organism>
<dbReference type="STRING" id="28117.BHV66_10410"/>
<name>A0A1Q6F2C8_9BACT</name>
<evidence type="ECO:0000313" key="1">
    <source>
        <dbReference type="EMBL" id="OKY93007.1"/>
    </source>
</evidence>
<dbReference type="GO" id="GO:0051536">
    <property type="term" value="F:iron-sulfur cluster binding"/>
    <property type="evidence" value="ECO:0007669"/>
    <property type="project" value="InterPro"/>
</dbReference>
<dbReference type="SFLD" id="SFLDS00029">
    <property type="entry name" value="Radical_SAM"/>
    <property type="match status" value="1"/>
</dbReference>
<dbReference type="GO" id="GO:0003824">
    <property type="term" value="F:catalytic activity"/>
    <property type="evidence" value="ECO:0007669"/>
    <property type="project" value="InterPro"/>
</dbReference>
<protein>
    <submittedName>
        <fullName evidence="1">Radical SAM protein</fullName>
    </submittedName>
</protein>
<dbReference type="InterPro" id="IPR058240">
    <property type="entry name" value="rSAM_sf"/>
</dbReference>
<gene>
    <name evidence="1" type="ORF">BHV66_10410</name>
</gene>
<dbReference type="EMBL" id="MNQH01000048">
    <property type="protein sequence ID" value="OKY93007.1"/>
    <property type="molecule type" value="Genomic_DNA"/>
</dbReference>
<dbReference type="AlphaFoldDB" id="A0A1Q6F2C8"/>
<comment type="caution">
    <text evidence="1">The sequence shown here is derived from an EMBL/GenBank/DDBJ whole genome shotgun (WGS) entry which is preliminary data.</text>
</comment>
<sequence>MRIGLVDVDGRGFPNLVLMKLAAWHKARGDTVEFADPEAGRYDKVYMSKVFTHSPDCRDEYPCEVVRGGTGYRDYATVLPEEVEHTCPDYSLYGVGEAYGFLTRGCPNRCPWCVVPRKEGGIRPHADIEEFLAGRRRAVLLDNNVLASDWGLVQIGKIVRLGIRVDFNQGLDARRIARDPEVAELLARVRWLRFLRMAYDTNALRDDVHRAVELLGRCGIPPRKLFFYVLVRDDIDEALRRIRELKALGCVPFAQPYRDFTGGTKPSREAWRLAYWCNNKRLFNAMDFADYTCK</sequence>